<reference evidence="2" key="1">
    <citation type="submission" date="2009-07" db="EMBL/GenBank/DDBJ databases">
        <title>Complete genome sequence of Zobellia galactanivorans Dsij.</title>
        <authorList>
            <consortium name="Genoscope - CEA"/>
        </authorList>
    </citation>
    <scope>NUCLEOTIDE SEQUENCE [LARGE SCALE GENOMIC DNA]</scope>
    <source>
        <strain evidence="2">DSM 12802 / CCUG 47099 / CIP 106680 / NCIMB 13871 / Dsij</strain>
    </source>
</reference>
<reference evidence="1 2" key="2">
    <citation type="journal article" date="2012" name="Environ. Microbiol.">
        <title>Characterization of the first alginolytic operons in a marine bacterium: from their emergence in marine Flavobacteriia to their independent transfers to marine Proteobacteria and human gut Bacteroides.</title>
        <authorList>
            <person name="Thomas F."/>
            <person name="Barbeyron T."/>
            <person name="Tonon T."/>
            <person name="Genicot S."/>
            <person name="Czjzek M."/>
            <person name="Michel G."/>
        </authorList>
    </citation>
    <scope>NUCLEOTIDE SEQUENCE [LARGE SCALE GENOMIC DNA]</scope>
    <source>
        <strain evidence="2">DSM 12802 / CCUG 47099 / CIP 106680 / NCIMB 13871 / Dsij</strain>
    </source>
</reference>
<dbReference type="AlphaFoldDB" id="G0L2N0"/>
<gene>
    <name evidence="1" type="ordered locus">zobellia_1028</name>
</gene>
<dbReference type="EMBL" id="FP476056">
    <property type="protein sequence ID" value="CAZ95085.1"/>
    <property type="molecule type" value="Genomic_DNA"/>
</dbReference>
<proteinExistence type="predicted"/>
<evidence type="ECO:0000313" key="2">
    <source>
        <dbReference type="Proteomes" id="UP000008898"/>
    </source>
</evidence>
<dbReference type="HOGENOM" id="CLU_3350757_0_0_10"/>
<evidence type="ECO:0000313" key="1">
    <source>
        <dbReference type="EMBL" id="CAZ95085.1"/>
    </source>
</evidence>
<dbReference type="STRING" id="63186.ZOBELLIA_1028"/>
<protein>
    <submittedName>
        <fullName evidence="1">Uncharacterized protein</fullName>
    </submittedName>
</protein>
<organism evidence="1 2">
    <name type="scientific">Zobellia galactanivorans (strain DSM 12802 / CCUG 47099 / CIP 106680 / NCIMB 13871 / Dsij)</name>
    <dbReference type="NCBI Taxonomy" id="63186"/>
    <lineage>
        <taxon>Bacteria</taxon>
        <taxon>Pseudomonadati</taxon>
        <taxon>Bacteroidota</taxon>
        <taxon>Flavobacteriia</taxon>
        <taxon>Flavobacteriales</taxon>
        <taxon>Flavobacteriaceae</taxon>
        <taxon>Zobellia</taxon>
    </lineage>
</organism>
<dbReference type="KEGG" id="zga:ZOBELLIA_1028"/>
<dbReference type="Proteomes" id="UP000008898">
    <property type="component" value="Chromosome"/>
</dbReference>
<accession>G0L2N0</accession>
<name>G0L2N0_ZOBGA</name>
<sequence>MVKKAYCKVIFPQSNRFALINKPFVFIWSVGTAQKWD</sequence>
<keyword evidence="2" id="KW-1185">Reference proteome</keyword>